<accession>A0ABY9WQN8</accession>
<dbReference type="Pfam" id="PF05145">
    <property type="entry name" value="AbrB"/>
    <property type="match status" value="1"/>
</dbReference>
<dbReference type="EMBL" id="CP043494">
    <property type="protein sequence ID" value="WNG45568.1"/>
    <property type="molecule type" value="Genomic_DNA"/>
</dbReference>
<dbReference type="InterPro" id="IPR007820">
    <property type="entry name" value="AbrB_fam"/>
</dbReference>
<keyword evidence="3" id="KW-1185">Reference proteome</keyword>
<keyword evidence="1" id="KW-0472">Membrane</keyword>
<keyword evidence="1" id="KW-0812">Transmembrane</keyword>
<feature type="transmembrane region" description="Helical" evidence="1">
    <location>
        <begin position="39"/>
        <end position="57"/>
    </location>
</feature>
<name>A0ABY9WQN8_9BACT</name>
<dbReference type="Proteomes" id="UP001611383">
    <property type="component" value="Chromosome"/>
</dbReference>
<feature type="transmembrane region" description="Helical" evidence="1">
    <location>
        <begin position="69"/>
        <end position="87"/>
    </location>
</feature>
<evidence type="ECO:0000313" key="2">
    <source>
        <dbReference type="EMBL" id="WNG45568.1"/>
    </source>
</evidence>
<dbReference type="NCBIfam" id="TIGR03082">
    <property type="entry name" value="Gneg_AbrB_dup"/>
    <property type="match status" value="2"/>
</dbReference>
<protein>
    <submittedName>
        <fullName evidence="2">AbrB family transcriptional regulator</fullName>
    </submittedName>
</protein>
<dbReference type="PANTHER" id="PTHR38457">
    <property type="entry name" value="REGULATOR ABRB-RELATED"/>
    <property type="match status" value="1"/>
</dbReference>
<keyword evidence="1" id="KW-1133">Transmembrane helix</keyword>
<feature type="transmembrane region" description="Helical" evidence="1">
    <location>
        <begin position="93"/>
        <end position="115"/>
    </location>
</feature>
<evidence type="ECO:0000313" key="3">
    <source>
        <dbReference type="Proteomes" id="UP001611383"/>
    </source>
</evidence>
<gene>
    <name evidence="2" type="ORF">F0U60_16785</name>
</gene>
<feature type="transmembrane region" description="Helical" evidence="1">
    <location>
        <begin position="151"/>
        <end position="171"/>
    </location>
</feature>
<sequence length="362" mass="36971">MAKDSRLDGRSRSRVWAVTGATLLGAALGEWTHMPAGALLGGMLVSLVAALTLSVHVPVPRSLLLGGQAVLGAALCSSFQPSAWSALAEHWPVALVNVVGVVAIGQGVALLFSWLGGVDIRTATIGLMPGGASAMMVLSEELGADSRLVALFQYLRLGVVILVAAAVGRWMGGGSDTQVATAAALPGAPSSLLAWGSTALVAVVGGVAGTWLKLPAGVFLGPLLLGIPFTALDIPVGAWPPGVLALSLWVLGVRVGSHFDEAAVRELKRVALSALGAVMAMVGGCLLLAWLWSSVGGVDLLTTYFATSPGGADSVLAIALETRASLSLVVAVQVGRLLLVFLVAPMFMRRLSTRFQGSSDSR</sequence>
<feature type="transmembrane region" description="Helical" evidence="1">
    <location>
        <begin position="272"/>
        <end position="292"/>
    </location>
</feature>
<proteinExistence type="predicted"/>
<organism evidence="2 3">
    <name type="scientific">Archangium minus</name>
    <dbReference type="NCBI Taxonomy" id="83450"/>
    <lineage>
        <taxon>Bacteria</taxon>
        <taxon>Pseudomonadati</taxon>
        <taxon>Myxococcota</taxon>
        <taxon>Myxococcia</taxon>
        <taxon>Myxococcales</taxon>
        <taxon>Cystobacterineae</taxon>
        <taxon>Archangiaceae</taxon>
        <taxon>Archangium</taxon>
    </lineage>
</organism>
<dbReference type="PANTHER" id="PTHR38457:SF1">
    <property type="entry name" value="REGULATOR ABRB-RELATED"/>
    <property type="match status" value="1"/>
</dbReference>
<evidence type="ECO:0000256" key="1">
    <source>
        <dbReference type="SAM" id="Phobius"/>
    </source>
</evidence>
<feature type="transmembrane region" description="Helical" evidence="1">
    <location>
        <begin position="192"/>
        <end position="212"/>
    </location>
</feature>
<dbReference type="InterPro" id="IPR017516">
    <property type="entry name" value="AbrB_dup"/>
</dbReference>
<dbReference type="PIRSF" id="PIRSF038991">
    <property type="entry name" value="Protein_AbrB"/>
    <property type="match status" value="1"/>
</dbReference>
<feature type="transmembrane region" description="Helical" evidence="1">
    <location>
        <begin position="232"/>
        <end position="251"/>
    </location>
</feature>
<feature type="transmembrane region" description="Helical" evidence="1">
    <location>
        <begin position="324"/>
        <end position="344"/>
    </location>
</feature>
<reference evidence="2 3" key="1">
    <citation type="submission" date="2019-08" db="EMBL/GenBank/DDBJ databases">
        <title>Archangium and Cystobacter genomes.</title>
        <authorList>
            <person name="Chen I.-C.K."/>
            <person name="Wielgoss S."/>
        </authorList>
    </citation>
    <scope>NUCLEOTIDE SEQUENCE [LARGE SCALE GENOMIC DNA]</scope>
    <source>
        <strain evidence="2 3">Cbm 6</strain>
    </source>
</reference>